<dbReference type="Pfam" id="PF19289">
    <property type="entry name" value="PmbA_TldD_3rd"/>
    <property type="match status" value="1"/>
</dbReference>
<dbReference type="GO" id="GO:0006508">
    <property type="term" value="P:proteolysis"/>
    <property type="evidence" value="ECO:0007669"/>
    <property type="project" value="InterPro"/>
</dbReference>
<dbReference type="GO" id="GO:0005829">
    <property type="term" value="C:cytosol"/>
    <property type="evidence" value="ECO:0007669"/>
    <property type="project" value="TreeGrafter"/>
</dbReference>
<dbReference type="KEGG" id="sus:Acid_5820"/>
<evidence type="ECO:0000256" key="3">
    <source>
        <dbReference type="SAM" id="SignalP"/>
    </source>
</evidence>
<dbReference type="SUPFAM" id="SSF111283">
    <property type="entry name" value="Putative modulator of DNA gyrase, PmbA/TldD"/>
    <property type="match status" value="1"/>
</dbReference>
<name>Q01UA3_SOLUE</name>
<dbReference type="STRING" id="234267.Acid_5820"/>
<comment type="similarity">
    <text evidence="1">Belongs to the peptidase U62 family.</text>
</comment>
<feature type="region of interest" description="Disordered" evidence="2">
    <location>
        <begin position="317"/>
        <end position="336"/>
    </location>
</feature>
<sequence length="582" mass="63698" precursor="true">MRRLLLCAAGLGALVVLCAQNPAADPIFQAMRDEMDRARKLTLANLEAPYFVEYVIDEEESFSLSANLGGLLSRHKERFRSPESHVRVGDYKFDSGNFAGGGFGGSRYDLERFPLEDSYPLLRRYFWLMTDSSYKSAVEAIARKRAALRNMQQNDQINDFAHAEPVKSMRPLKRLAIDEDQWANRVKSLSAVFAAFPTVKNSGIELEASDGGFYLLNSEGTEVREPESATFLRARAIAQAPDGMTLRDAVTYHAMDAAHLPGEPEMRSGITAMAENVVALAKAPKGEDYSGPVLFEGQAGAQIFAEVLGHNLALTRRPVSQGGRGGGGGAQPSELDGRMGARVLPDTFDVVDDPTQKEWRGRPLFGSYTVDREGVMPKPLKLIEKGVLKNYLLTRQPVRGFEGSNGRARLPGGFGANNASISNLFVSTTDAVPVSELKKRLIELCRTRNKPYGIIVRKMDFPSTASLEEARRLLGGQQGGKPVSLPVLVYKIYVDGHEELVRGMRFRGFNVRSLKDILAAGDDAAVFEFMDNTAPFALIGGTGFTAEASVVAPSILIDDLELHPVEDELPKLPVVSPPDMTR</sequence>
<evidence type="ECO:0000313" key="5">
    <source>
        <dbReference type="EMBL" id="ABJ86767.1"/>
    </source>
</evidence>
<dbReference type="InterPro" id="IPR045569">
    <property type="entry name" value="Metalloprtase-TldD/E_C"/>
</dbReference>
<dbReference type="eggNOG" id="COG0312">
    <property type="taxonomic scope" value="Bacteria"/>
</dbReference>
<gene>
    <name evidence="5" type="ordered locus">Acid_5820</name>
</gene>
<dbReference type="InterPro" id="IPR035068">
    <property type="entry name" value="TldD/PmbA_N"/>
</dbReference>
<dbReference type="AlphaFoldDB" id="Q01UA3"/>
<dbReference type="PANTHER" id="PTHR30624">
    <property type="entry name" value="UNCHARACTERIZED PROTEIN TLDD AND PMBA"/>
    <property type="match status" value="1"/>
</dbReference>
<dbReference type="Gene3D" id="3.30.2290.10">
    <property type="entry name" value="PmbA/TldD superfamily"/>
    <property type="match status" value="1"/>
</dbReference>
<evidence type="ECO:0000256" key="1">
    <source>
        <dbReference type="ARBA" id="ARBA00005836"/>
    </source>
</evidence>
<organism evidence="5">
    <name type="scientific">Solibacter usitatus (strain Ellin6076)</name>
    <dbReference type="NCBI Taxonomy" id="234267"/>
    <lineage>
        <taxon>Bacteria</taxon>
        <taxon>Pseudomonadati</taxon>
        <taxon>Acidobacteriota</taxon>
        <taxon>Terriglobia</taxon>
        <taxon>Bryobacterales</taxon>
        <taxon>Solibacteraceae</taxon>
        <taxon>Candidatus Solibacter</taxon>
    </lineage>
</organism>
<dbReference type="OrthoDB" id="104160at2"/>
<feature type="domain" description="Metalloprotease TldD/E C-terminal" evidence="4">
    <location>
        <begin position="292"/>
        <end position="437"/>
    </location>
</feature>
<dbReference type="GO" id="GO:0008237">
    <property type="term" value="F:metallopeptidase activity"/>
    <property type="evidence" value="ECO:0007669"/>
    <property type="project" value="InterPro"/>
</dbReference>
<dbReference type="InterPro" id="IPR036059">
    <property type="entry name" value="TldD/PmbA_sf"/>
</dbReference>
<evidence type="ECO:0000259" key="4">
    <source>
        <dbReference type="Pfam" id="PF19289"/>
    </source>
</evidence>
<protein>
    <submittedName>
        <fullName evidence="5">Peptidase U62, modulator of DNA gyrase</fullName>
    </submittedName>
</protein>
<feature type="signal peptide" evidence="3">
    <location>
        <begin position="1"/>
        <end position="23"/>
    </location>
</feature>
<accession>Q01UA3</accession>
<dbReference type="PANTHER" id="PTHR30624:SF0">
    <property type="entry name" value="METALLOPROTEASE SLR0863"/>
    <property type="match status" value="1"/>
</dbReference>
<evidence type="ECO:0000256" key="2">
    <source>
        <dbReference type="SAM" id="MobiDB-lite"/>
    </source>
</evidence>
<feature type="chain" id="PRO_5004163189" evidence="3">
    <location>
        <begin position="24"/>
        <end position="582"/>
    </location>
</feature>
<reference evidence="5" key="1">
    <citation type="submission" date="2006-10" db="EMBL/GenBank/DDBJ databases">
        <title>Complete sequence of Solibacter usitatus Ellin6076.</title>
        <authorList>
            <consortium name="US DOE Joint Genome Institute"/>
            <person name="Copeland A."/>
            <person name="Lucas S."/>
            <person name="Lapidus A."/>
            <person name="Barry K."/>
            <person name="Detter J.C."/>
            <person name="Glavina del Rio T."/>
            <person name="Hammon N."/>
            <person name="Israni S."/>
            <person name="Dalin E."/>
            <person name="Tice H."/>
            <person name="Pitluck S."/>
            <person name="Thompson L.S."/>
            <person name="Brettin T."/>
            <person name="Bruce D."/>
            <person name="Han C."/>
            <person name="Tapia R."/>
            <person name="Gilna P."/>
            <person name="Schmutz J."/>
            <person name="Larimer F."/>
            <person name="Land M."/>
            <person name="Hauser L."/>
            <person name="Kyrpides N."/>
            <person name="Mikhailova N."/>
            <person name="Janssen P.H."/>
            <person name="Kuske C.R."/>
            <person name="Richardson P."/>
        </authorList>
    </citation>
    <scope>NUCLEOTIDE SEQUENCE</scope>
    <source>
        <strain evidence="5">Ellin6076</strain>
    </source>
</reference>
<dbReference type="InParanoid" id="Q01UA3"/>
<dbReference type="HOGENOM" id="CLU_034186_0_0_0"/>
<keyword evidence="3" id="KW-0732">Signal</keyword>
<dbReference type="EMBL" id="CP000473">
    <property type="protein sequence ID" value="ABJ86767.1"/>
    <property type="molecule type" value="Genomic_DNA"/>
</dbReference>
<dbReference type="InterPro" id="IPR051463">
    <property type="entry name" value="Peptidase_U62_metallo"/>
</dbReference>
<proteinExistence type="inferred from homology"/>